<evidence type="ECO:0000313" key="3">
    <source>
        <dbReference type="Proteomes" id="UP000242188"/>
    </source>
</evidence>
<keyword evidence="1" id="KW-0175">Coiled coil</keyword>
<evidence type="ECO:0000313" key="2">
    <source>
        <dbReference type="EMBL" id="OWF45980.1"/>
    </source>
</evidence>
<reference evidence="2 3" key="1">
    <citation type="journal article" date="2017" name="Nat. Ecol. Evol.">
        <title>Scallop genome provides insights into evolution of bilaterian karyotype and development.</title>
        <authorList>
            <person name="Wang S."/>
            <person name="Zhang J."/>
            <person name="Jiao W."/>
            <person name="Li J."/>
            <person name="Xun X."/>
            <person name="Sun Y."/>
            <person name="Guo X."/>
            <person name="Huan P."/>
            <person name="Dong B."/>
            <person name="Zhang L."/>
            <person name="Hu X."/>
            <person name="Sun X."/>
            <person name="Wang J."/>
            <person name="Zhao C."/>
            <person name="Wang Y."/>
            <person name="Wang D."/>
            <person name="Huang X."/>
            <person name="Wang R."/>
            <person name="Lv J."/>
            <person name="Li Y."/>
            <person name="Zhang Z."/>
            <person name="Liu B."/>
            <person name="Lu W."/>
            <person name="Hui Y."/>
            <person name="Liang J."/>
            <person name="Zhou Z."/>
            <person name="Hou R."/>
            <person name="Li X."/>
            <person name="Liu Y."/>
            <person name="Li H."/>
            <person name="Ning X."/>
            <person name="Lin Y."/>
            <person name="Zhao L."/>
            <person name="Xing Q."/>
            <person name="Dou J."/>
            <person name="Li Y."/>
            <person name="Mao J."/>
            <person name="Guo H."/>
            <person name="Dou H."/>
            <person name="Li T."/>
            <person name="Mu C."/>
            <person name="Jiang W."/>
            <person name="Fu Q."/>
            <person name="Fu X."/>
            <person name="Miao Y."/>
            <person name="Liu J."/>
            <person name="Yu Q."/>
            <person name="Li R."/>
            <person name="Liao H."/>
            <person name="Li X."/>
            <person name="Kong Y."/>
            <person name="Jiang Z."/>
            <person name="Chourrout D."/>
            <person name="Li R."/>
            <person name="Bao Z."/>
        </authorList>
    </citation>
    <scope>NUCLEOTIDE SEQUENCE [LARGE SCALE GENOMIC DNA]</scope>
    <source>
        <strain evidence="2 3">PY_sf001</strain>
    </source>
</reference>
<dbReference type="EMBL" id="NEDP02004347">
    <property type="protein sequence ID" value="OWF45980.1"/>
    <property type="molecule type" value="Genomic_DNA"/>
</dbReference>
<gene>
    <name evidence="2" type="ORF">KP79_PYT08018</name>
</gene>
<dbReference type="PANTHER" id="PTHR33820:SF2">
    <property type="entry name" value="COILED-COIL DOMAIN-CONTAINING PROTEIN 17"/>
    <property type="match status" value="1"/>
</dbReference>
<sequence>MADGKYKCHDCHMTFDSTQLLQKHKKKFCVGGNIGDPDNLMLRKGLWSAGTPSPTPHSPDVEYQKYNPNQDSQLRQLAENHGRQMEYLQIKNRDLEKQREDIRRRLEELANKGSKPQPTDNTSQLLSELRAQEERNKMALDDLRRQLYDIHGQRVNFM</sequence>
<feature type="coiled-coil region" evidence="1">
    <location>
        <begin position="78"/>
        <end position="146"/>
    </location>
</feature>
<proteinExistence type="predicted"/>
<organism evidence="2 3">
    <name type="scientific">Mizuhopecten yessoensis</name>
    <name type="common">Japanese scallop</name>
    <name type="synonym">Patinopecten yessoensis</name>
    <dbReference type="NCBI Taxonomy" id="6573"/>
    <lineage>
        <taxon>Eukaryota</taxon>
        <taxon>Metazoa</taxon>
        <taxon>Spiralia</taxon>
        <taxon>Lophotrochozoa</taxon>
        <taxon>Mollusca</taxon>
        <taxon>Bivalvia</taxon>
        <taxon>Autobranchia</taxon>
        <taxon>Pteriomorphia</taxon>
        <taxon>Pectinida</taxon>
        <taxon>Pectinoidea</taxon>
        <taxon>Pectinidae</taxon>
        <taxon>Mizuhopecten</taxon>
    </lineage>
</organism>
<dbReference type="InterPro" id="IPR038800">
    <property type="entry name" value="CCDC17"/>
</dbReference>
<name>A0A210QB75_MIZYE</name>
<dbReference type="PANTHER" id="PTHR33820">
    <property type="entry name" value="COILED-COIL DOMAIN-CONTAINING PROTEIN 17"/>
    <property type="match status" value="1"/>
</dbReference>
<dbReference type="STRING" id="6573.A0A210QB75"/>
<dbReference type="AlphaFoldDB" id="A0A210QB75"/>
<protein>
    <submittedName>
        <fullName evidence="2">Uncharacterized protein</fullName>
    </submittedName>
</protein>
<dbReference type="Proteomes" id="UP000242188">
    <property type="component" value="Unassembled WGS sequence"/>
</dbReference>
<keyword evidence="3" id="KW-1185">Reference proteome</keyword>
<comment type="caution">
    <text evidence="2">The sequence shown here is derived from an EMBL/GenBank/DDBJ whole genome shotgun (WGS) entry which is preliminary data.</text>
</comment>
<dbReference type="OrthoDB" id="6155297at2759"/>
<accession>A0A210QB75</accession>
<evidence type="ECO:0000256" key="1">
    <source>
        <dbReference type="SAM" id="Coils"/>
    </source>
</evidence>